<proteinExistence type="predicted"/>
<dbReference type="Proteomes" id="UP000838308">
    <property type="component" value="Unassembled WGS sequence"/>
</dbReference>
<evidence type="ECO:0000256" key="1">
    <source>
        <dbReference type="SAM" id="MobiDB-lite"/>
    </source>
</evidence>
<evidence type="ECO:0008006" key="4">
    <source>
        <dbReference type="Google" id="ProtNLM"/>
    </source>
</evidence>
<sequence length="115" mass="13365">MIKRETFELLKRIAVFYDQFVVNQEKVNLWHEVLKGYTFDEIQGNLLAFVKDSSFPPKLSDLIPKATNSKSVPNSEETKKRTSRLEPASEWVIQRELKKMRAILGIDRGGRNERA</sequence>
<feature type="compositionally biased region" description="Polar residues" evidence="1">
    <location>
        <begin position="66"/>
        <end position="75"/>
    </location>
</feature>
<dbReference type="RefSeq" id="WP_248735086.1">
    <property type="nucleotide sequence ID" value="NZ_CALBWS010000010.1"/>
</dbReference>
<organism evidence="2 3">
    <name type="scientific">Neobacillus rhizosphaerae</name>
    <dbReference type="NCBI Taxonomy" id="2880965"/>
    <lineage>
        <taxon>Bacteria</taxon>
        <taxon>Bacillati</taxon>
        <taxon>Bacillota</taxon>
        <taxon>Bacilli</taxon>
        <taxon>Bacillales</taxon>
        <taxon>Bacillaceae</taxon>
        <taxon>Neobacillus</taxon>
    </lineage>
</organism>
<feature type="region of interest" description="Disordered" evidence="1">
    <location>
        <begin position="61"/>
        <end position="87"/>
    </location>
</feature>
<comment type="caution">
    <text evidence="2">The sequence shown here is derived from an EMBL/GenBank/DDBJ whole genome shotgun (WGS) entry which is preliminary data.</text>
</comment>
<accession>A0ABM9ERL7</accession>
<dbReference type="InterPro" id="IPR036173">
    <property type="entry name" value="G39-like_N_sf"/>
</dbReference>
<keyword evidence="3" id="KW-1185">Reference proteome</keyword>
<dbReference type="EMBL" id="CALBWS010000010">
    <property type="protein sequence ID" value="CAH2714774.1"/>
    <property type="molecule type" value="Genomic_DNA"/>
</dbReference>
<dbReference type="Gene3D" id="1.10.8.200">
    <property type="entry name" value="Replisome organizer (g39p helicase loader/inhibitor protein)"/>
    <property type="match status" value="1"/>
</dbReference>
<protein>
    <recommendedName>
        <fullName evidence="4">Replicative helicase inhibitor G39P N-terminal domain-containing protein</fullName>
    </recommendedName>
</protein>
<reference evidence="2" key="1">
    <citation type="submission" date="2022-04" db="EMBL/GenBank/DDBJ databases">
        <authorList>
            <person name="Criscuolo A."/>
        </authorList>
    </citation>
    <scope>NUCLEOTIDE SEQUENCE</scope>
    <source>
        <strain evidence="2">CIP111895</strain>
    </source>
</reference>
<name>A0ABM9ERL7_9BACI</name>
<dbReference type="SUPFAM" id="SSF89064">
    <property type="entry name" value="Replisome organizer (g39p helicase loader/inhibitor protein)"/>
    <property type="match status" value="1"/>
</dbReference>
<evidence type="ECO:0000313" key="2">
    <source>
        <dbReference type="EMBL" id="CAH2714774.1"/>
    </source>
</evidence>
<gene>
    <name evidence="2" type="ORF">BACCIP111895_01950</name>
</gene>
<evidence type="ECO:0000313" key="3">
    <source>
        <dbReference type="Proteomes" id="UP000838308"/>
    </source>
</evidence>